<organism evidence="8 9">
    <name type="scientific">Actinomycetospora chibensis</name>
    <dbReference type="NCBI Taxonomy" id="663606"/>
    <lineage>
        <taxon>Bacteria</taxon>
        <taxon>Bacillati</taxon>
        <taxon>Actinomycetota</taxon>
        <taxon>Actinomycetes</taxon>
        <taxon>Pseudonocardiales</taxon>
        <taxon>Pseudonocardiaceae</taxon>
        <taxon>Actinomycetospora</taxon>
    </lineage>
</organism>
<comment type="caution">
    <text evidence="8">The sequence shown here is derived from an EMBL/GenBank/DDBJ whole genome shotgun (WGS) entry which is preliminary data.</text>
</comment>
<dbReference type="PROSITE" id="PS00497">
    <property type="entry name" value="TYROSINASE_1"/>
    <property type="match status" value="1"/>
</dbReference>
<dbReference type="InterPro" id="IPR022739">
    <property type="entry name" value="Polyphenol_oxidase_cen"/>
</dbReference>
<dbReference type="PRINTS" id="PR00092">
    <property type="entry name" value="TYROSINASE"/>
</dbReference>
<dbReference type="SUPFAM" id="SSF48056">
    <property type="entry name" value="Di-copper centre-containing domain"/>
    <property type="match status" value="1"/>
</dbReference>
<keyword evidence="3" id="KW-0479">Metal-binding</keyword>
<evidence type="ECO:0000256" key="5">
    <source>
        <dbReference type="ARBA" id="ARBA00023008"/>
    </source>
</evidence>
<evidence type="ECO:0000256" key="3">
    <source>
        <dbReference type="ARBA" id="ARBA00022723"/>
    </source>
</evidence>
<comment type="cofactor">
    <cofactor evidence="1">
        <name>Cu(2+)</name>
        <dbReference type="ChEBI" id="CHEBI:29036"/>
    </cofactor>
</comment>
<keyword evidence="4" id="KW-0560">Oxidoreductase</keyword>
<dbReference type="InterPro" id="IPR002227">
    <property type="entry name" value="Tyrosinase_Cu-bd"/>
</dbReference>
<evidence type="ECO:0000256" key="4">
    <source>
        <dbReference type="ARBA" id="ARBA00023002"/>
    </source>
</evidence>
<sequence>MTIVRREVWSLENEQAWHPILHAYALAVQEMRARPAHDPTSWRYQAAVHATTDRPDKFRNQCQHNSWFFLSWHRAYLHYFELIVRDIVKKLPDGEVDDETREGWALPYWGYDRGDAQRVLPPSFRQPTLRDGVTPNPLRIAQRDAGINAGTTRLTVGDASSVAALAETVFTSPPDGASTAFGGAKTPPNHFRESQLAVPGTLEIVPHGQVHNRVGPFMRSFDTAPLDPIFWLHHANIDNIWTRWGGPDPTDTAWLDQTFDFHDANGTPTTSTAEEVRETTSLGYLYDDAGPVPGPLEADMSPHERDVPDRPAELIGETADDITLAGNATRAAVAVGTPSGPLSTAEEAAPTRVYLTVDDVRGPVAPSITYNVYLHAPDQDPTTEDDFFVGPINFFGVEQTARADTDHGGLRFAFDITDLYQRLRDAGRWGDEMTVSFLPVEAETVPPDQRDDIGADQAEVAEAATEDLASAPVDVGRVGVYVQ</sequence>
<comment type="similarity">
    <text evidence="2">Belongs to the tyrosinase family.</text>
</comment>
<dbReference type="Pfam" id="PF00264">
    <property type="entry name" value="Tyrosinase"/>
    <property type="match status" value="1"/>
</dbReference>
<keyword evidence="5" id="KW-0186">Copper</keyword>
<feature type="domain" description="Tyrosinase copper-binding" evidence="7">
    <location>
        <begin position="227"/>
        <end position="238"/>
    </location>
</feature>
<feature type="domain" description="Tyrosinase copper-binding" evidence="6">
    <location>
        <begin position="64"/>
        <end position="81"/>
    </location>
</feature>
<dbReference type="PANTHER" id="PTHR11474:SF76">
    <property type="entry name" value="SHKT DOMAIN-CONTAINING PROTEIN"/>
    <property type="match status" value="1"/>
</dbReference>
<dbReference type="PANTHER" id="PTHR11474">
    <property type="entry name" value="TYROSINASE FAMILY MEMBER"/>
    <property type="match status" value="1"/>
</dbReference>
<dbReference type="InterPro" id="IPR050316">
    <property type="entry name" value="Tyrosinase/Hemocyanin"/>
</dbReference>
<dbReference type="Pfam" id="PF25271">
    <property type="entry name" value="DUF7868"/>
    <property type="match status" value="1"/>
</dbReference>
<dbReference type="InterPro" id="IPR008922">
    <property type="entry name" value="Di-copper_centre_dom_sf"/>
</dbReference>
<evidence type="ECO:0000313" key="9">
    <source>
        <dbReference type="Proteomes" id="UP001595909"/>
    </source>
</evidence>
<protein>
    <submittedName>
        <fullName evidence="8">Tyrosinase family protein</fullName>
    </submittedName>
</protein>
<evidence type="ECO:0000256" key="1">
    <source>
        <dbReference type="ARBA" id="ARBA00001973"/>
    </source>
</evidence>
<dbReference type="Gene3D" id="1.10.1280.10">
    <property type="entry name" value="Di-copper center containing domain from catechol oxidase"/>
    <property type="match status" value="1"/>
</dbReference>
<dbReference type="Pfam" id="PF12142">
    <property type="entry name" value="PPO1_DWL"/>
    <property type="match status" value="1"/>
</dbReference>
<dbReference type="Proteomes" id="UP001595909">
    <property type="component" value="Unassembled WGS sequence"/>
</dbReference>
<dbReference type="PROSITE" id="PS00498">
    <property type="entry name" value="TYROSINASE_2"/>
    <property type="match status" value="1"/>
</dbReference>
<dbReference type="RefSeq" id="WP_274191693.1">
    <property type="nucleotide sequence ID" value="NZ_BAABHN010000047.1"/>
</dbReference>
<name>A0ABV9RPJ6_9PSEU</name>
<proteinExistence type="inferred from homology"/>
<evidence type="ECO:0000259" key="6">
    <source>
        <dbReference type="PROSITE" id="PS00497"/>
    </source>
</evidence>
<keyword evidence="9" id="KW-1185">Reference proteome</keyword>
<evidence type="ECO:0000256" key="2">
    <source>
        <dbReference type="ARBA" id="ARBA00009928"/>
    </source>
</evidence>
<evidence type="ECO:0000313" key="8">
    <source>
        <dbReference type="EMBL" id="MFC4835221.1"/>
    </source>
</evidence>
<evidence type="ECO:0000259" key="7">
    <source>
        <dbReference type="PROSITE" id="PS00498"/>
    </source>
</evidence>
<gene>
    <name evidence="8" type="ORF">ACFPEL_22625</name>
</gene>
<accession>A0ABV9RPJ6</accession>
<dbReference type="EMBL" id="JBHSIM010000047">
    <property type="protein sequence ID" value="MFC4835221.1"/>
    <property type="molecule type" value="Genomic_DNA"/>
</dbReference>
<reference evidence="9" key="1">
    <citation type="journal article" date="2019" name="Int. J. Syst. Evol. Microbiol.">
        <title>The Global Catalogue of Microorganisms (GCM) 10K type strain sequencing project: providing services to taxonomists for standard genome sequencing and annotation.</title>
        <authorList>
            <consortium name="The Broad Institute Genomics Platform"/>
            <consortium name="The Broad Institute Genome Sequencing Center for Infectious Disease"/>
            <person name="Wu L."/>
            <person name="Ma J."/>
        </authorList>
    </citation>
    <scope>NUCLEOTIDE SEQUENCE [LARGE SCALE GENOMIC DNA]</scope>
    <source>
        <strain evidence="9">CCUG 50347</strain>
    </source>
</reference>
<dbReference type="InterPro" id="IPR057190">
    <property type="entry name" value="DUF7868"/>
</dbReference>